<gene>
    <name evidence="2" type="ORF">SAMN06265222_106267</name>
</gene>
<dbReference type="SUPFAM" id="SSF48264">
    <property type="entry name" value="Cytochrome P450"/>
    <property type="match status" value="1"/>
</dbReference>
<accession>A0ABY1Q4T3</accession>
<evidence type="ECO:0000313" key="2">
    <source>
        <dbReference type="EMBL" id="SMP59706.1"/>
    </source>
</evidence>
<dbReference type="Gene3D" id="1.10.630.10">
    <property type="entry name" value="Cytochrome P450"/>
    <property type="match status" value="1"/>
</dbReference>
<dbReference type="PANTHER" id="PTHR46696">
    <property type="entry name" value="P450, PUTATIVE (EUROFUNG)-RELATED"/>
    <property type="match status" value="1"/>
</dbReference>
<comment type="similarity">
    <text evidence="1">Belongs to the cytochrome P450 family.</text>
</comment>
<dbReference type="PRINTS" id="PR00359">
    <property type="entry name" value="BP450"/>
</dbReference>
<reference evidence="2 3" key="1">
    <citation type="submission" date="2017-05" db="EMBL/GenBank/DDBJ databases">
        <authorList>
            <person name="Varghese N."/>
            <person name="Submissions S."/>
        </authorList>
    </citation>
    <scope>NUCLEOTIDE SEQUENCE [LARGE SCALE GENOMIC DNA]</scope>
    <source>
        <strain evidence="2 3">DSM 25457</strain>
    </source>
</reference>
<protein>
    <recommendedName>
        <fullName evidence="4">Cytochrome P450</fullName>
    </recommendedName>
</protein>
<keyword evidence="3" id="KW-1185">Reference proteome</keyword>
<dbReference type="Proteomes" id="UP001158067">
    <property type="component" value="Unassembled WGS sequence"/>
</dbReference>
<dbReference type="InterPro" id="IPR001128">
    <property type="entry name" value="Cyt_P450"/>
</dbReference>
<sequence length="389" mass="43513">MNSTDTKNDWDPDSSEVTADQVAAYDKMRNRCPVAHSESRGWSVFRHADVIQILNDPKTFSSTVSRHLSVPNGMDPPEHTRYRAIIEPYFGPERMAAFEPTCRSIAAELLDEVASHESDIEVMSELATHFAVRIQCAFLGWPTSLHEPLIQWTASHQNAVRQVDRETLATLATELETIVADLIQERVQNNAKANDDLTASLMHENVGERKLNGEEISSILRNWTVGEVGTISASIGILIHHLAEHPKHQTTLRDDSSLLPQAIDEILRVHNPLHSNRRTTTCPVTLNNRPIEAGERVDINWIAANRDETVFEAAHTVKLERDSSANLLYGAGIHVCPGAPLARMEMLVFMEELFAKTVDFHSQPKTSAVPESYPASGYSSVPIRFQFQR</sequence>
<organism evidence="2 3">
    <name type="scientific">Neorhodopirellula lusitana</name>
    <dbReference type="NCBI Taxonomy" id="445327"/>
    <lineage>
        <taxon>Bacteria</taxon>
        <taxon>Pseudomonadati</taxon>
        <taxon>Planctomycetota</taxon>
        <taxon>Planctomycetia</taxon>
        <taxon>Pirellulales</taxon>
        <taxon>Pirellulaceae</taxon>
        <taxon>Neorhodopirellula</taxon>
    </lineage>
</organism>
<evidence type="ECO:0008006" key="4">
    <source>
        <dbReference type="Google" id="ProtNLM"/>
    </source>
</evidence>
<dbReference type="EMBL" id="FXUG01000006">
    <property type="protein sequence ID" value="SMP59706.1"/>
    <property type="molecule type" value="Genomic_DNA"/>
</dbReference>
<dbReference type="CDD" id="cd11079">
    <property type="entry name" value="Cyp_unk"/>
    <property type="match status" value="1"/>
</dbReference>
<name>A0ABY1Q4T3_9BACT</name>
<dbReference type="PANTHER" id="PTHR46696:SF6">
    <property type="entry name" value="P450, PUTATIVE (EUROFUNG)-RELATED"/>
    <property type="match status" value="1"/>
</dbReference>
<dbReference type="InterPro" id="IPR036396">
    <property type="entry name" value="Cyt_P450_sf"/>
</dbReference>
<evidence type="ECO:0000313" key="3">
    <source>
        <dbReference type="Proteomes" id="UP001158067"/>
    </source>
</evidence>
<proteinExistence type="inferred from homology"/>
<dbReference type="Pfam" id="PF00067">
    <property type="entry name" value="p450"/>
    <property type="match status" value="1"/>
</dbReference>
<dbReference type="InterPro" id="IPR002397">
    <property type="entry name" value="Cyt_P450_B"/>
</dbReference>
<comment type="caution">
    <text evidence="2">The sequence shown here is derived from an EMBL/GenBank/DDBJ whole genome shotgun (WGS) entry which is preliminary data.</text>
</comment>
<evidence type="ECO:0000256" key="1">
    <source>
        <dbReference type="ARBA" id="ARBA00010617"/>
    </source>
</evidence>